<gene>
    <name evidence="2" type="ORF">FHS09_002455</name>
</gene>
<evidence type="ECO:0000256" key="1">
    <source>
        <dbReference type="SAM" id="SignalP"/>
    </source>
</evidence>
<protein>
    <recommendedName>
        <fullName evidence="4">Curli production assembly/transport component CsgG</fullName>
    </recommendedName>
</protein>
<dbReference type="EMBL" id="JACHWZ010000010">
    <property type="protein sequence ID" value="MBB3061617.1"/>
    <property type="molecule type" value="Genomic_DNA"/>
</dbReference>
<sequence>MNKNLLKKRTLNTLALSSLLAFTSPTWALDWFGGDAAPPSLTLAPAEIAIELPAPIHRDLELLLSGTGGGKSLAELESRAVRKFSTLLRKELDTELRKHFEGEGVPLVQEGGLLTLRNFLDIAVSRQLHEMETTADYELERGVLTLSGTFHYRLENNSGEALRERRLDIAELQVQEKYLVKAPLGGGEAENSSDQATEQALTKLVGLLLERVEDDLEADELRDMTAP</sequence>
<feature type="chain" id="PRO_5030746016" description="Curli production assembly/transport component CsgG" evidence="1">
    <location>
        <begin position="29"/>
        <end position="227"/>
    </location>
</feature>
<dbReference type="RefSeq" id="WP_183460195.1">
    <property type="nucleotide sequence ID" value="NZ_JACHWZ010000010.1"/>
</dbReference>
<proteinExistence type="predicted"/>
<evidence type="ECO:0008006" key="4">
    <source>
        <dbReference type="Google" id="ProtNLM"/>
    </source>
</evidence>
<comment type="caution">
    <text evidence="2">The sequence shown here is derived from an EMBL/GenBank/DDBJ whole genome shotgun (WGS) entry which is preliminary data.</text>
</comment>
<dbReference type="AlphaFoldDB" id="A0A7W4Z9F1"/>
<keyword evidence="1" id="KW-0732">Signal</keyword>
<evidence type="ECO:0000313" key="3">
    <source>
        <dbReference type="Proteomes" id="UP000535937"/>
    </source>
</evidence>
<reference evidence="2 3" key="1">
    <citation type="submission" date="2020-08" db="EMBL/GenBank/DDBJ databases">
        <title>Genomic Encyclopedia of Type Strains, Phase III (KMG-III): the genomes of soil and plant-associated and newly described type strains.</title>
        <authorList>
            <person name="Whitman W."/>
        </authorList>
    </citation>
    <scope>NUCLEOTIDE SEQUENCE [LARGE SCALE GENOMIC DNA]</scope>
    <source>
        <strain evidence="2 3">CECT 8799</strain>
    </source>
</reference>
<dbReference type="Proteomes" id="UP000535937">
    <property type="component" value="Unassembled WGS sequence"/>
</dbReference>
<organism evidence="2 3">
    <name type="scientific">Microbulbifer rhizosphaerae</name>
    <dbReference type="NCBI Taxonomy" id="1562603"/>
    <lineage>
        <taxon>Bacteria</taxon>
        <taxon>Pseudomonadati</taxon>
        <taxon>Pseudomonadota</taxon>
        <taxon>Gammaproteobacteria</taxon>
        <taxon>Cellvibrionales</taxon>
        <taxon>Microbulbiferaceae</taxon>
        <taxon>Microbulbifer</taxon>
    </lineage>
</organism>
<name>A0A7W4Z9F1_9GAMM</name>
<keyword evidence="3" id="KW-1185">Reference proteome</keyword>
<evidence type="ECO:0000313" key="2">
    <source>
        <dbReference type="EMBL" id="MBB3061617.1"/>
    </source>
</evidence>
<feature type="signal peptide" evidence="1">
    <location>
        <begin position="1"/>
        <end position="28"/>
    </location>
</feature>
<accession>A0A7W4Z9F1</accession>